<protein>
    <recommendedName>
        <fullName evidence="3">Beta-lactamase-related domain-containing protein</fullName>
    </recommendedName>
</protein>
<dbReference type="RefSeq" id="XP_030986420.1">
    <property type="nucleotide sequence ID" value="XM_031121980.1"/>
</dbReference>
<reference evidence="5" key="1">
    <citation type="journal article" date="2019" name="Mol. Biol. Evol.">
        <title>Blast fungal genomes show frequent chromosomal changes, gene gains and losses, and effector gene turnover.</title>
        <authorList>
            <person name="Gomez Luciano L.B."/>
            <person name="Jason Tsai I."/>
            <person name="Chuma I."/>
            <person name="Tosa Y."/>
            <person name="Chen Y.H."/>
            <person name="Li J.Y."/>
            <person name="Li M.Y."/>
            <person name="Jade Lu M.Y."/>
            <person name="Nakayashiki H."/>
            <person name="Li W.H."/>
        </authorList>
    </citation>
    <scope>NUCLEOTIDE SEQUENCE</scope>
    <source>
        <strain evidence="5">NI907</strain>
    </source>
</reference>
<evidence type="ECO:0000313" key="5">
    <source>
        <dbReference type="RefSeq" id="XP_030986420.1"/>
    </source>
</evidence>
<dbReference type="InterPro" id="IPR012338">
    <property type="entry name" value="Beta-lactam/transpept-like"/>
</dbReference>
<dbReference type="PANTHER" id="PTHR43283:SF17">
    <property type="entry name" value="(LOVD), PUTATIVE (AFU_ORTHOLOGUE AFUA_5G00920)-RELATED"/>
    <property type="match status" value="1"/>
</dbReference>
<gene>
    <name evidence="5" type="ORF">PgNI_01909</name>
</gene>
<evidence type="ECO:0000256" key="2">
    <source>
        <dbReference type="ARBA" id="ARBA00022801"/>
    </source>
</evidence>
<dbReference type="GeneID" id="41956892"/>
<dbReference type="SUPFAM" id="SSF56601">
    <property type="entry name" value="beta-lactamase/transpeptidase-like"/>
    <property type="match status" value="1"/>
</dbReference>
<dbReference type="KEGG" id="pgri:PgNI_01909"/>
<sequence>MTYKFPQKYANAVEEGLLPGFALLAAKNDETIYSHAAGVRSQLQPGNPAFEMDTVLAIASCTKLLTAVLVMQVVQDGLITLDDPEPVARLLPKTVSHGILEGFDKNTDKPITKPAEVPITLRMLLAHTAGGEYDVMSESLTKWRTQRGEQPWVGATVEDKTSVPLTYQPGSGWRYSPSSDLAGLLIERLTGRTLDELLIERILKPLGITEGEFTFFPDKYPGPKARKSGMNTLDENTLAPPAKELAEFDPTFGATVCLGGGGSYATPEAYFAFIKAVARRDSKLLNEASWDEMFRPQLNQQCEDSMNAWIRSSPYISRTVGAGLPDELRKSWSFAGMVCVEGREGVVNEGMIMWGGMPSILWFIDPKAETCGICFVQILPPMAPAVMALHHVFRQEVCGL</sequence>
<dbReference type="PANTHER" id="PTHR43283">
    <property type="entry name" value="BETA-LACTAMASE-RELATED"/>
    <property type="match status" value="1"/>
</dbReference>
<dbReference type="Proteomes" id="UP000515153">
    <property type="component" value="Unplaced"/>
</dbReference>
<feature type="domain" description="Beta-lactamase-related" evidence="3">
    <location>
        <begin position="10"/>
        <end position="388"/>
    </location>
</feature>
<name>A0A6P8BGU5_PYRGI</name>
<reference evidence="5" key="2">
    <citation type="submission" date="2019-10" db="EMBL/GenBank/DDBJ databases">
        <authorList>
            <consortium name="NCBI Genome Project"/>
        </authorList>
    </citation>
    <scope>NUCLEOTIDE SEQUENCE</scope>
    <source>
        <strain evidence="5">NI907</strain>
    </source>
</reference>
<dbReference type="Pfam" id="PF00144">
    <property type="entry name" value="Beta-lactamase"/>
    <property type="match status" value="1"/>
</dbReference>
<dbReference type="InterPro" id="IPR050789">
    <property type="entry name" value="Diverse_Enzym_Activities"/>
</dbReference>
<accession>A0A6P8BGU5</accession>
<proteinExistence type="inferred from homology"/>
<comment type="similarity">
    <text evidence="1">Belongs to the class-A beta-lactamase family.</text>
</comment>
<dbReference type="GO" id="GO:0016787">
    <property type="term" value="F:hydrolase activity"/>
    <property type="evidence" value="ECO:0007669"/>
    <property type="project" value="UniProtKB-KW"/>
</dbReference>
<dbReference type="Gene3D" id="3.40.710.10">
    <property type="entry name" value="DD-peptidase/beta-lactamase superfamily"/>
    <property type="match status" value="1"/>
</dbReference>
<keyword evidence="4" id="KW-1185">Reference proteome</keyword>
<dbReference type="InterPro" id="IPR001466">
    <property type="entry name" value="Beta-lactam-related"/>
</dbReference>
<keyword evidence="2" id="KW-0378">Hydrolase</keyword>
<organism evidence="4 5">
    <name type="scientific">Pyricularia grisea</name>
    <name type="common">Crabgrass-specific blast fungus</name>
    <name type="synonym">Magnaporthe grisea</name>
    <dbReference type="NCBI Taxonomy" id="148305"/>
    <lineage>
        <taxon>Eukaryota</taxon>
        <taxon>Fungi</taxon>
        <taxon>Dikarya</taxon>
        <taxon>Ascomycota</taxon>
        <taxon>Pezizomycotina</taxon>
        <taxon>Sordariomycetes</taxon>
        <taxon>Sordariomycetidae</taxon>
        <taxon>Magnaporthales</taxon>
        <taxon>Pyriculariaceae</taxon>
        <taxon>Pyricularia</taxon>
    </lineage>
</organism>
<evidence type="ECO:0000313" key="4">
    <source>
        <dbReference type="Proteomes" id="UP000515153"/>
    </source>
</evidence>
<evidence type="ECO:0000256" key="1">
    <source>
        <dbReference type="ARBA" id="ARBA00009009"/>
    </source>
</evidence>
<evidence type="ECO:0000259" key="3">
    <source>
        <dbReference type="Pfam" id="PF00144"/>
    </source>
</evidence>
<reference evidence="5" key="3">
    <citation type="submission" date="2025-08" db="UniProtKB">
        <authorList>
            <consortium name="RefSeq"/>
        </authorList>
    </citation>
    <scope>IDENTIFICATION</scope>
    <source>
        <strain evidence="5">NI907</strain>
    </source>
</reference>
<dbReference type="AlphaFoldDB" id="A0A6P8BGU5"/>